<evidence type="ECO:0000256" key="5">
    <source>
        <dbReference type="ARBA" id="ARBA00053565"/>
    </source>
</evidence>
<evidence type="ECO:0000256" key="3">
    <source>
        <dbReference type="ARBA" id="ARBA00022781"/>
    </source>
</evidence>
<dbReference type="Proteomes" id="UP000001996">
    <property type="component" value="Unassembled WGS sequence"/>
</dbReference>
<evidence type="ECO:0000256" key="4">
    <source>
        <dbReference type="ARBA" id="ARBA00023065"/>
    </source>
</evidence>
<protein>
    <recommendedName>
        <fullName evidence="6">V-type proton ATPase subunit C</fullName>
    </recommendedName>
</protein>
<evidence type="ECO:0000313" key="9">
    <source>
        <dbReference type="Proteomes" id="UP000001996"/>
    </source>
</evidence>
<dbReference type="OrthoDB" id="6605928at2759"/>
<comment type="subunit">
    <text evidence="6">V-ATPase is a heteromultimeric enzyme composed of a peripheral catalytic V1 complex (components A to H) attached to an integral membrane V0 proton pore complex.</text>
</comment>
<dbReference type="PANTHER" id="PTHR10137">
    <property type="entry name" value="V-TYPE PROTON ATPASE SUBUNIT C"/>
    <property type="match status" value="1"/>
</dbReference>
<dbReference type="InterPro" id="IPR004907">
    <property type="entry name" value="ATPase_V1-cplx_csu"/>
</dbReference>
<dbReference type="EMBL" id="CH981526">
    <property type="protein sequence ID" value="EDK44452.1"/>
    <property type="molecule type" value="Genomic_DNA"/>
</dbReference>
<accession>A5DZ44</accession>
<comment type="similarity">
    <text evidence="1 6">Belongs to the V-ATPase C subunit family.</text>
</comment>
<dbReference type="HOGENOM" id="CLU_017554_0_0_1"/>
<keyword evidence="2 6" id="KW-0813">Transport</keyword>
<keyword evidence="4 6" id="KW-0406">Ion transport</keyword>
<dbReference type="OMA" id="VMIWIHV"/>
<dbReference type="InParanoid" id="A5DZ44"/>
<evidence type="ECO:0000256" key="6">
    <source>
        <dbReference type="RuleBase" id="RU364010"/>
    </source>
</evidence>
<keyword evidence="9" id="KW-1185">Reference proteome</keyword>
<evidence type="ECO:0000313" key="8">
    <source>
        <dbReference type="EMBL" id="EDK44452.1"/>
    </source>
</evidence>
<dbReference type="CDD" id="cd14785">
    <property type="entry name" value="V-ATPase_C"/>
    <property type="match status" value="1"/>
</dbReference>
<dbReference type="GO" id="GO:0000221">
    <property type="term" value="C:vacuolar proton-transporting V-type ATPase, V1 domain"/>
    <property type="evidence" value="ECO:0007669"/>
    <property type="project" value="EnsemblFungi"/>
</dbReference>
<dbReference type="Gene3D" id="1.20.1460.10">
    <property type="entry name" value="subunit c (vma5p) of the yeast v-atpase, domain 2"/>
    <property type="match status" value="1"/>
</dbReference>
<evidence type="ECO:0000256" key="1">
    <source>
        <dbReference type="ARBA" id="ARBA00006138"/>
    </source>
</evidence>
<feature type="chain" id="PRO_5002681605" description="V-type proton ATPase subunit C" evidence="7">
    <location>
        <begin position="25"/>
        <end position="382"/>
    </location>
</feature>
<dbReference type="VEuPathDB" id="FungiDB:LELG_02631"/>
<dbReference type="SUPFAM" id="SSF118203">
    <property type="entry name" value="Vacuolar ATP synthase subunit C"/>
    <property type="match status" value="1"/>
</dbReference>
<feature type="signal peptide" evidence="7">
    <location>
        <begin position="1"/>
        <end position="24"/>
    </location>
</feature>
<dbReference type="PANTHER" id="PTHR10137:SF0">
    <property type="entry name" value="V-TYPE PROTON ATPASE SUBUNIT C"/>
    <property type="match status" value="1"/>
</dbReference>
<dbReference type="InterPro" id="IPR036132">
    <property type="entry name" value="Vac_ATP_synth_c_sf"/>
</dbReference>
<comment type="function">
    <text evidence="5">Subunit of the V1 complex of vacuolar(H+)-ATPase (V-ATPase), a multisubunit enzyme composed of a peripheral complex (V1) that hydrolyzes ATP and a membrane integral complex (V0) that translocates protons. V-ATPase is responsible for acidifying and maintaining the pH of intracellular compartments. Subunit C is necessary for the assembly of the catalytic sector of the enzyme and is likely to have a specific function in its catalytic activity. Reversibly leaves the enzyme after glucose depletion, causing the catalytic subcomplex V1 to detach from the V0 section.</text>
</comment>
<dbReference type="GeneID" id="5232921"/>
<organism evidence="8 9">
    <name type="scientific">Lodderomyces elongisporus (strain ATCC 11503 / CBS 2605 / JCM 1781 / NBRC 1676 / NRRL YB-4239)</name>
    <name type="common">Yeast</name>
    <name type="synonym">Saccharomyces elongisporus</name>
    <dbReference type="NCBI Taxonomy" id="379508"/>
    <lineage>
        <taxon>Eukaryota</taxon>
        <taxon>Fungi</taxon>
        <taxon>Dikarya</taxon>
        <taxon>Ascomycota</taxon>
        <taxon>Saccharomycotina</taxon>
        <taxon>Pichiomycetes</taxon>
        <taxon>Debaryomycetaceae</taxon>
        <taxon>Candida/Lodderomyces clade</taxon>
        <taxon>Lodderomyces</taxon>
    </lineage>
</organism>
<dbReference type="GO" id="GO:0046961">
    <property type="term" value="F:proton-transporting ATPase activity, rotational mechanism"/>
    <property type="evidence" value="ECO:0007669"/>
    <property type="project" value="InterPro"/>
</dbReference>
<dbReference type="STRING" id="379508.A5DZ44"/>
<name>A5DZ44_LODEL</name>
<proteinExistence type="inferred from homology"/>
<dbReference type="KEGG" id="lel:PVL30_003479"/>
<keyword evidence="7" id="KW-0732">Signal</keyword>
<dbReference type="FunFam" id="3.30.70.100:FF:000002">
    <property type="entry name" value="V-type proton ATPase subunit C"/>
    <property type="match status" value="1"/>
</dbReference>
<dbReference type="Gene3D" id="3.30.70.100">
    <property type="match status" value="1"/>
</dbReference>
<dbReference type="eggNOG" id="KOG2909">
    <property type="taxonomic scope" value="Eukaryota"/>
</dbReference>
<sequence length="382" mass="43724">MSGTSQHLLIADYLILSLPQSAHAEEWLEQSLNNGKQPLYKLKIPDFQSGTLDSLVQESEELSKIDQQLGGSVSKVVEILNSVSESKSNSNSSRTIQSRSVFDYVQNFQWNTSKYRLDKPISQLVKIISSEAVTLDSDVRSTFQNYQTAKSNFLAADRKRNGDLSIKSLHEIVKPEQFVLDSENLVTILIAVPNNLVSEFKNKYETLTQFVIPRSAEAIAKDLEFTLFTVTLFKKFQQEFINNAREQKWHPRTDFVYSEETLNNLRKEFDITKATESKLKNEVIRLSKTAYLDIVACWFHIKVIRVYVEAVLRYGLPPQFDNYLIKFEGSNLKNLGKAKKELVEKFGYLGGDGYSTNSNLHEYASLVDSDYEPFVLYNFEVV</sequence>
<evidence type="ECO:0000256" key="7">
    <source>
        <dbReference type="SAM" id="SignalP"/>
    </source>
</evidence>
<gene>
    <name evidence="8" type="ORF">LELG_02631</name>
</gene>
<dbReference type="Gene3D" id="3.30.70.1180">
    <property type="entry name" value="Vacuolar atp synthase subunit c, domain 1"/>
    <property type="match status" value="1"/>
</dbReference>
<keyword evidence="3 6" id="KW-0375">Hydrogen ion transport</keyword>
<evidence type="ECO:0000256" key="2">
    <source>
        <dbReference type="ARBA" id="ARBA00022448"/>
    </source>
</evidence>
<dbReference type="FunCoup" id="A5DZ44">
    <property type="interactions" value="392"/>
</dbReference>
<dbReference type="Pfam" id="PF03223">
    <property type="entry name" value="V-ATPase_C"/>
    <property type="match status" value="1"/>
</dbReference>
<comment type="function">
    <text evidence="6">Subunit of the V1 complex of vacuolar(H+)-ATPase (V-ATPase), a multisubunit enzyme composed of a peripheral complex (V1) that hydrolyzes ATP and a membrane integral complex (V0) that translocates protons. V-ATPase is responsible for acidifying and maintaining the pH of intracellular compartments and in some cell types, is targeted to the plasma membrane, where it is responsible for acidifying the extracellular environment. Subunit C is necessary for the assembly of the catalytic sector of the enzyme and is likely to have a specific function in its catalytic activity.</text>
</comment>
<dbReference type="AlphaFoldDB" id="A5DZ44"/>
<reference evidence="8 9" key="1">
    <citation type="journal article" date="2009" name="Nature">
        <title>Evolution of pathogenicity and sexual reproduction in eight Candida genomes.</title>
        <authorList>
            <person name="Butler G."/>
            <person name="Rasmussen M.D."/>
            <person name="Lin M.F."/>
            <person name="Santos M.A."/>
            <person name="Sakthikumar S."/>
            <person name="Munro C.A."/>
            <person name="Rheinbay E."/>
            <person name="Grabherr M."/>
            <person name="Forche A."/>
            <person name="Reedy J.L."/>
            <person name="Agrafioti I."/>
            <person name="Arnaud M.B."/>
            <person name="Bates S."/>
            <person name="Brown A.J."/>
            <person name="Brunke S."/>
            <person name="Costanzo M.C."/>
            <person name="Fitzpatrick D.A."/>
            <person name="de Groot P.W."/>
            <person name="Harris D."/>
            <person name="Hoyer L.L."/>
            <person name="Hube B."/>
            <person name="Klis F.M."/>
            <person name="Kodira C."/>
            <person name="Lennard N."/>
            <person name="Logue M.E."/>
            <person name="Martin R."/>
            <person name="Neiman A.M."/>
            <person name="Nikolaou E."/>
            <person name="Quail M.A."/>
            <person name="Quinn J."/>
            <person name="Santos M.C."/>
            <person name="Schmitzberger F.F."/>
            <person name="Sherlock G."/>
            <person name="Shah P."/>
            <person name="Silverstein K.A."/>
            <person name="Skrzypek M.S."/>
            <person name="Soll D."/>
            <person name="Staggs R."/>
            <person name="Stansfield I."/>
            <person name="Stumpf M.P."/>
            <person name="Sudbery P.E."/>
            <person name="Srikantha T."/>
            <person name="Zeng Q."/>
            <person name="Berman J."/>
            <person name="Berriman M."/>
            <person name="Heitman J."/>
            <person name="Gow N.A."/>
            <person name="Lorenz M.C."/>
            <person name="Birren B.W."/>
            <person name="Kellis M."/>
            <person name="Cuomo C.A."/>
        </authorList>
    </citation>
    <scope>NUCLEOTIDE SEQUENCE [LARGE SCALE GENOMIC DNA]</scope>
    <source>
        <strain evidence="9">ATCC 11503 / BCRC 21390 / CBS 2605 / JCM 1781 / NBRC 1676 / NRRL YB-4239</strain>
    </source>
</reference>